<accession>A0AAQ3SNR4</accession>
<keyword evidence="1" id="KW-0732">Signal</keyword>
<dbReference type="InterPro" id="IPR003386">
    <property type="entry name" value="LACT/PDAT_acylTrfase"/>
</dbReference>
<dbReference type="AlphaFoldDB" id="A0AAQ3SNR4"/>
<sequence length="438" mass="47234">MEPQLPLIMSQRLPLPLLACLFAVSSLAHEATSALHPVVLVPAYSCGNLDARLTDKYRPPAAFPWCAARRGKGWFRLWENHTAVELDPNKLVPCYADQLRLVYDHVAGDYRNAPGVQTRVVAFGSTRGFGSDDPAKKNMCMEKLVKALEGVGYIDGENLFGAPYDLRYAAAAPGQASRAFSEFISSLARLVEHASGRNGGKPAILVSHSLGGLHINEFLNQKPLPWRRKYVKHFVMLSTGVGGGPVVLQFLASAVGSSPPPPGDVLSFANTSRSFASTLAALPSPKAYGHAPLVVTRAKNFSAFDMPEFLAAVGFSGSDVVARYVMRALPVTLNFRAPLVPMTSVAGVGVPTARRLVFWNGDLGAQPQVVYGDGDGTVNLENVLALGTVVGKDPDQPYFKSVFVPNTTHMGIISDDWVLKRVVSEILEASRATHHYNI</sequence>
<feature type="signal peptide" evidence="1">
    <location>
        <begin position="1"/>
        <end position="33"/>
    </location>
</feature>
<evidence type="ECO:0000256" key="1">
    <source>
        <dbReference type="SAM" id="SignalP"/>
    </source>
</evidence>
<dbReference type="Proteomes" id="UP001341281">
    <property type="component" value="Chromosome 02"/>
</dbReference>
<evidence type="ECO:0008006" key="4">
    <source>
        <dbReference type="Google" id="ProtNLM"/>
    </source>
</evidence>
<gene>
    <name evidence="2" type="ORF">U9M48_008312</name>
</gene>
<feature type="chain" id="PRO_5042914483" description="Lecithin-cholesterol acyltransferase-like 1" evidence="1">
    <location>
        <begin position="34"/>
        <end position="438"/>
    </location>
</feature>
<dbReference type="EMBL" id="CP144746">
    <property type="protein sequence ID" value="WVZ57991.1"/>
    <property type="molecule type" value="Genomic_DNA"/>
</dbReference>
<evidence type="ECO:0000313" key="2">
    <source>
        <dbReference type="EMBL" id="WVZ57991.1"/>
    </source>
</evidence>
<name>A0AAQ3SNR4_PASNO</name>
<dbReference type="Gene3D" id="3.40.50.1820">
    <property type="entry name" value="alpha/beta hydrolase"/>
    <property type="match status" value="1"/>
</dbReference>
<dbReference type="GO" id="GO:0008374">
    <property type="term" value="F:O-acyltransferase activity"/>
    <property type="evidence" value="ECO:0007669"/>
    <property type="project" value="InterPro"/>
</dbReference>
<keyword evidence="3" id="KW-1185">Reference proteome</keyword>
<dbReference type="SUPFAM" id="SSF53474">
    <property type="entry name" value="alpha/beta-Hydrolases"/>
    <property type="match status" value="1"/>
</dbReference>
<reference evidence="2 3" key="1">
    <citation type="submission" date="2024-02" db="EMBL/GenBank/DDBJ databases">
        <title>High-quality chromosome-scale genome assembly of Pensacola bahiagrass (Paspalum notatum Flugge var. saurae).</title>
        <authorList>
            <person name="Vega J.M."/>
            <person name="Podio M."/>
            <person name="Orjuela J."/>
            <person name="Siena L.A."/>
            <person name="Pessino S.C."/>
            <person name="Combes M.C."/>
            <person name="Mariac C."/>
            <person name="Albertini E."/>
            <person name="Pupilli F."/>
            <person name="Ortiz J.P.A."/>
            <person name="Leblanc O."/>
        </authorList>
    </citation>
    <scope>NUCLEOTIDE SEQUENCE [LARGE SCALE GENOMIC DNA]</scope>
    <source>
        <strain evidence="2">R1</strain>
        <tissue evidence="2">Leaf</tissue>
    </source>
</reference>
<protein>
    <recommendedName>
        <fullName evidence="4">Lecithin-cholesterol acyltransferase-like 1</fullName>
    </recommendedName>
</protein>
<evidence type="ECO:0000313" key="3">
    <source>
        <dbReference type="Proteomes" id="UP001341281"/>
    </source>
</evidence>
<dbReference type="Pfam" id="PF02450">
    <property type="entry name" value="LCAT"/>
    <property type="match status" value="1"/>
</dbReference>
<dbReference type="PANTHER" id="PTHR11440">
    <property type="entry name" value="LECITHIN-CHOLESTEROL ACYLTRANSFERASE-RELATED"/>
    <property type="match status" value="1"/>
</dbReference>
<dbReference type="InterPro" id="IPR029058">
    <property type="entry name" value="AB_hydrolase_fold"/>
</dbReference>
<dbReference type="GO" id="GO:0006629">
    <property type="term" value="P:lipid metabolic process"/>
    <property type="evidence" value="ECO:0007669"/>
    <property type="project" value="InterPro"/>
</dbReference>
<organism evidence="2 3">
    <name type="scientific">Paspalum notatum var. saurae</name>
    <dbReference type="NCBI Taxonomy" id="547442"/>
    <lineage>
        <taxon>Eukaryota</taxon>
        <taxon>Viridiplantae</taxon>
        <taxon>Streptophyta</taxon>
        <taxon>Embryophyta</taxon>
        <taxon>Tracheophyta</taxon>
        <taxon>Spermatophyta</taxon>
        <taxon>Magnoliopsida</taxon>
        <taxon>Liliopsida</taxon>
        <taxon>Poales</taxon>
        <taxon>Poaceae</taxon>
        <taxon>PACMAD clade</taxon>
        <taxon>Panicoideae</taxon>
        <taxon>Andropogonodae</taxon>
        <taxon>Paspaleae</taxon>
        <taxon>Paspalinae</taxon>
        <taxon>Paspalum</taxon>
    </lineage>
</organism>
<proteinExistence type="predicted"/>